<dbReference type="PANTHER" id="PTHR43133:SF8">
    <property type="entry name" value="RNA POLYMERASE SIGMA FACTOR HI_1459-RELATED"/>
    <property type="match status" value="1"/>
</dbReference>
<gene>
    <name evidence="7" type="ORF">LEP1GSC050_2828</name>
</gene>
<comment type="caution">
    <text evidence="7">The sequence shown here is derived from an EMBL/GenBank/DDBJ whole genome shotgun (WGS) entry which is preliminary data.</text>
</comment>
<dbReference type="SUPFAM" id="SSF88659">
    <property type="entry name" value="Sigma3 and sigma4 domains of RNA polymerase sigma factors"/>
    <property type="match status" value="1"/>
</dbReference>
<keyword evidence="3" id="KW-0731">Sigma factor</keyword>
<evidence type="ECO:0000256" key="3">
    <source>
        <dbReference type="ARBA" id="ARBA00023082"/>
    </source>
</evidence>
<dbReference type="Proteomes" id="UP000015454">
    <property type="component" value="Unassembled WGS sequence"/>
</dbReference>
<dbReference type="SUPFAM" id="SSF88946">
    <property type="entry name" value="Sigma2 domain of RNA polymerase sigma factors"/>
    <property type="match status" value="1"/>
</dbReference>
<dbReference type="InterPro" id="IPR039425">
    <property type="entry name" value="RNA_pol_sigma-70-like"/>
</dbReference>
<keyword evidence="5" id="KW-0804">Transcription</keyword>
<reference evidence="7" key="1">
    <citation type="submission" date="2013-05" db="EMBL/GenBank/DDBJ databases">
        <authorList>
            <person name="Harkins D.M."/>
            <person name="Durkin A.S."/>
            <person name="Brinkac L.M."/>
            <person name="Haft D.H."/>
            <person name="Selengut J.D."/>
            <person name="Sanka R."/>
            <person name="DePew J."/>
            <person name="Purushe J."/>
            <person name="Hartskeerl R.A."/>
            <person name="Ahmed A."/>
            <person name="van der Linden H."/>
            <person name="Goris M.G.A."/>
            <person name="Vinetz J.M."/>
            <person name="Sutton G.G."/>
            <person name="Nierman W.C."/>
            <person name="Fouts D.E."/>
        </authorList>
    </citation>
    <scope>NUCLEOTIDE SEQUENCE [LARGE SCALE GENOMIC DNA]</scope>
    <source>
        <strain evidence="7">5399</strain>
    </source>
</reference>
<keyword evidence="8" id="KW-1185">Reference proteome</keyword>
<keyword evidence="4" id="KW-0238">DNA-binding</keyword>
<feature type="domain" description="RNA polymerase sigma factor 70 region 4 type 2" evidence="6">
    <location>
        <begin position="138"/>
        <end position="188"/>
    </location>
</feature>
<evidence type="ECO:0000256" key="1">
    <source>
        <dbReference type="ARBA" id="ARBA00010641"/>
    </source>
</evidence>
<dbReference type="GO" id="GO:0016987">
    <property type="term" value="F:sigma factor activity"/>
    <property type="evidence" value="ECO:0007669"/>
    <property type="project" value="UniProtKB-KW"/>
</dbReference>
<comment type="similarity">
    <text evidence="1">Belongs to the sigma-70 factor family. ECF subfamily.</text>
</comment>
<evidence type="ECO:0000313" key="8">
    <source>
        <dbReference type="Proteomes" id="UP000015454"/>
    </source>
</evidence>
<dbReference type="OrthoDB" id="9782703at2"/>
<dbReference type="NCBIfam" id="TIGR02937">
    <property type="entry name" value="sigma70-ECF"/>
    <property type="match status" value="1"/>
</dbReference>
<evidence type="ECO:0000313" key="7">
    <source>
        <dbReference type="EMBL" id="EQA44126.1"/>
    </source>
</evidence>
<dbReference type="Gene3D" id="1.10.10.10">
    <property type="entry name" value="Winged helix-like DNA-binding domain superfamily/Winged helix DNA-binding domain"/>
    <property type="match status" value="1"/>
</dbReference>
<dbReference type="InterPro" id="IPR013249">
    <property type="entry name" value="RNA_pol_sigma70_r4_t2"/>
</dbReference>
<dbReference type="RefSeq" id="WP_010571029.1">
    <property type="nucleotide sequence ID" value="NZ_AHMO02000008.1"/>
</dbReference>
<evidence type="ECO:0000256" key="4">
    <source>
        <dbReference type="ARBA" id="ARBA00023125"/>
    </source>
</evidence>
<dbReference type="PANTHER" id="PTHR43133">
    <property type="entry name" value="RNA POLYMERASE ECF-TYPE SIGMA FACTO"/>
    <property type="match status" value="1"/>
</dbReference>
<dbReference type="InterPro" id="IPR013324">
    <property type="entry name" value="RNA_pol_sigma_r3/r4-like"/>
</dbReference>
<dbReference type="InterPro" id="IPR036388">
    <property type="entry name" value="WH-like_DNA-bd_sf"/>
</dbReference>
<dbReference type="InterPro" id="IPR013325">
    <property type="entry name" value="RNA_pol_sigma_r2"/>
</dbReference>
<dbReference type="AlphaFoldDB" id="T0F8A2"/>
<dbReference type="Gene3D" id="1.10.1740.10">
    <property type="match status" value="1"/>
</dbReference>
<accession>T0F8A2</accession>
<keyword evidence="2" id="KW-0805">Transcription regulation</keyword>
<organism evidence="7 8">
    <name type="scientific">Leptospira broomii serovar Hurstbridge str. 5399</name>
    <dbReference type="NCBI Taxonomy" id="1049789"/>
    <lineage>
        <taxon>Bacteria</taxon>
        <taxon>Pseudomonadati</taxon>
        <taxon>Spirochaetota</taxon>
        <taxon>Spirochaetia</taxon>
        <taxon>Leptospirales</taxon>
        <taxon>Leptospiraceae</taxon>
        <taxon>Leptospira</taxon>
    </lineage>
</organism>
<evidence type="ECO:0000256" key="5">
    <source>
        <dbReference type="ARBA" id="ARBA00023163"/>
    </source>
</evidence>
<protein>
    <submittedName>
        <fullName evidence="7">Sigma-70, region 4</fullName>
    </submittedName>
</protein>
<dbReference type="STRING" id="1049789.LEP1GSC050_2828"/>
<sequence>MAEKVKDDFRKIIDGCILLNQSSWREFIHRYDRVLTGTIVNFQGKDEADDVFQKVLLKLVEKDFFLLRNFRGSTEAEFRSYIIQITKNLLRNENRSFFRRRESFLLENEELDLALIKKSEEAWKKAEENLIYREMFEKFEGLLQNLDLKSREIIYFRLRGLKFREISKILGIKINTVLSLNKRALEKIKASREFPNFLQ</sequence>
<dbReference type="Pfam" id="PF08281">
    <property type="entry name" value="Sigma70_r4_2"/>
    <property type="match status" value="1"/>
</dbReference>
<name>T0F8A2_9LEPT</name>
<evidence type="ECO:0000256" key="2">
    <source>
        <dbReference type="ARBA" id="ARBA00023015"/>
    </source>
</evidence>
<dbReference type="EMBL" id="AHMO02000008">
    <property type="protein sequence ID" value="EQA44126.1"/>
    <property type="molecule type" value="Genomic_DNA"/>
</dbReference>
<dbReference type="InterPro" id="IPR014284">
    <property type="entry name" value="RNA_pol_sigma-70_dom"/>
</dbReference>
<evidence type="ECO:0000259" key="6">
    <source>
        <dbReference type="Pfam" id="PF08281"/>
    </source>
</evidence>
<dbReference type="GO" id="GO:0003677">
    <property type="term" value="F:DNA binding"/>
    <property type="evidence" value="ECO:0007669"/>
    <property type="project" value="UniProtKB-KW"/>
</dbReference>
<dbReference type="GO" id="GO:0006352">
    <property type="term" value="P:DNA-templated transcription initiation"/>
    <property type="evidence" value="ECO:0007669"/>
    <property type="project" value="InterPro"/>
</dbReference>
<proteinExistence type="inferred from homology"/>